<proteinExistence type="predicted"/>
<dbReference type="PANTHER" id="PTHR30528:SF0">
    <property type="entry name" value="CYTOPLASMIC PROTEIN"/>
    <property type="match status" value="1"/>
</dbReference>
<dbReference type="Pfam" id="PF06224">
    <property type="entry name" value="AlkZ-like"/>
    <property type="match status" value="1"/>
</dbReference>
<evidence type="ECO:0000313" key="1">
    <source>
        <dbReference type="EMBL" id="MCT8331746.1"/>
    </source>
</evidence>
<protein>
    <submittedName>
        <fullName evidence="1">Winged helix DNA-binding domain-containing protein</fullName>
    </submittedName>
</protein>
<dbReference type="GO" id="GO:0003677">
    <property type="term" value="F:DNA binding"/>
    <property type="evidence" value="ECO:0007669"/>
    <property type="project" value="UniProtKB-KW"/>
</dbReference>
<organism evidence="1 2">
    <name type="scientific">Albidovulum sediminis</name>
    <dbReference type="NCBI Taxonomy" id="3066345"/>
    <lineage>
        <taxon>Bacteria</taxon>
        <taxon>Pseudomonadati</taxon>
        <taxon>Pseudomonadota</taxon>
        <taxon>Alphaproteobacteria</taxon>
        <taxon>Rhodobacterales</taxon>
        <taxon>Paracoccaceae</taxon>
        <taxon>Albidovulum</taxon>
    </lineage>
</organism>
<evidence type="ECO:0000313" key="2">
    <source>
        <dbReference type="Proteomes" id="UP001205601"/>
    </source>
</evidence>
<accession>A0ABT2NS53</accession>
<keyword evidence="2" id="KW-1185">Reference proteome</keyword>
<dbReference type="PANTHER" id="PTHR30528">
    <property type="entry name" value="CYTOPLASMIC PROTEIN"/>
    <property type="match status" value="1"/>
</dbReference>
<keyword evidence="1" id="KW-0238">DNA-binding</keyword>
<comment type="caution">
    <text evidence="1">The sequence shown here is derived from an EMBL/GenBank/DDBJ whole genome shotgun (WGS) entry which is preliminary data.</text>
</comment>
<dbReference type="EMBL" id="JAOCQF010000006">
    <property type="protein sequence ID" value="MCT8331746.1"/>
    <property type="molecule type" value="Genomic_DNA"/>
</dbReference>
<gene>
    <name evidence="1" type="ORF">N5I32_19695</name>
</gene>
<dbReference type="InterPro" id="IPR009351">
    <property type="entry name" value="AlkZ-like"/>
</dbReference>
<name>A0ABT2NS53_9RHOB</name>
<reference evidence="2" key="1">
    <citation type="submission" date="2023-07" db="EMBL/GenBank/DDBJ databases">
        <title>Defluviimonas sediminis sp. nov., isolated from mangrove sediment.</title>
        <authorList>
            <person name="Liu L."/>
            <person name="Li J."/>
            <person name="Huang Y."/>
            <person name="Pan J."/>
            <person name="Li M."/>
        </authorList>
    </citation>
    <scope>NUCLEOTIDE SEQUENCE [LARGE SCALE GENOMIC DNA]</scope>
    <source>
        <strain evidence="2">FT324</strain>
    </source>
</reference>
<dbReference type="Proteomes" id="UP001205601">
    <property type="component" value="Unassembled WGS sequence"/>
</dbReference>
<dbReference type="RefSeq" id="WP_261497654.1">
    <property type="nucleotide sequence ID" value="NZ_JAOCQF010000006.1"/>
</dbReference>
<sequence>MPAPLISNAAARRLFLDRHALAEQPAGPAKGDDLLALIDRLGFVQLDSINTVERAHHMILFARRTAYRPENLARLHDRDRKLFEHWTHDASIIPVSFFPHWRLRFARDEARLRERWAKWHGEGFDTQFDAVLEEVARRGPVSTADVGEAEERSSGGWWDWNPSKIALEYLWRVGRLSVVRRDAFRKIYDLTERVVPGEHLAPVPEPWQTVDWACNAAIDRLGFATSGEIAAFLAKVTPAEAKDWCAAALRRGEIVEVGVEDVDGQVRRSFARPGFGAGSDLPDPPGRIRILSPFDPALRDRNRAERLFGFHYRIEVFVPEAKRKYGYYVFPVLEGARIIGRIDMKADRQSDRLAVRAFWPEAGIRMGPQRRDRLEAELDRMARFAGVSRIDLAPDWLRETLA</sequence>